<name>A0A6G0X8H5_9STRA</name>
<keyword evidence="3" id="KW-1185">Reference proteome</keyword>
<reference evidence="2 3" key="1">
    <citation type="submission" date="2019-07" db="EMBL/GenBank/DDBJ databases">
        <title>Genomics analysis of Aphanomyces spp. identifies a new class of oomycete effector associated with host adaptation.</title>
        <authorList>
            <person name="Gaulin E."/>
        </authorList>
    </citation>
    <scope>NUCLEOTIDE SEQUENCE [LARGE SCALE GENOMIC DNA]</scope>
    <source>
        <strain evidence="2 3">ATCC 201684</strain>
    </source>
</reference>
<feature type="compositionally biased region" description="Basic and acidic residues" evidence="1">
    <location>
        <begin position="1"/>
        <end position="27"/>
    </location>
</feature>
<dbReference type="AlphaFoldDB" id="A0A6G0X8H5"/>
<proteinExistence type="predicted"/>
<sequence length="103" mass="12020">MHSGDQVDPKNIDSDLEAKTRDAEVRVAKRAKQSTCSPAKENGESSWNDLLEFEKKRHKDDHEYCMEHLKFDKEEQQLRRAQSAQLESIDATMARFINEQNKK</sequence>
<evidence type="ECO:0000313" key="2">
    <source>
        <dbReference type="EMBL" id="KAF0736252.1"/>
    </source>
</evidence>
<evidence type="ECO:0000256" key="1">
    <source>
        <dbReference type="SAM" id="MobiDB-lite"/>
    </source>
</evidence>
<organism evidence="2 3">
    <name type="scientific">Aphanomyces euteiches</name>
    <dbReference type="NCBI Taxonomy" id="100861"/>
    <lineage>
        <taxon>Eukaryota</taxon>
        <taxon>Sar</taxon>
        <taxon>Stramenopiles</taxon>
        <taxon>Oomycota</taxon>
        <taxon>Saprolegniomycetes</taxon>
        <taxon>Saprolegniales</taxon>
        <taxon>Verrucalvaceae</taxon>
        <taxon>Aphanomyces</taxon>
    </lineage>
</organism>
<evidence type="ECO:0000313" key="3">
    <source>
        <dbReference type="Proteomes" id="UP000481153"/>
    </source>
</evidence>
<dbReference type="EMBL" id="VJMJ01000089">
    <property type="protein sequence ID" value="KAF0736252.1"/>
    <property type="molecule type" value="Genomic_DNA"/>
</dbReference>
<gene>
    <name evidence="2" type="ORF">Ae201684_007274</name>
</gene>
<dbReference type="Proteomes" id="UP000481153">
    <property type="component" value="Unassembled WGS sequence"/>
</dbReference>
<accession>A0A6G0X8H5</accession>
<comment type="caution">
    <text evidence="2">The sequence shown here is derived from an EMBL/GenBank/DDBJ whole genome shotgun (WGS) entry which is preliminary data.</text>
</comment>
<protein>
    <submittedName>
        <fullName evidence="2">Uncharacterized protein</fullName>
    </submittedName>
</protein>
<dbReference type="VEuPathDB" id="FungiDB:AeMF1_000351"/>
<feature type="region of interest" description="Disordered" evidence="1">
    <location>
        <begin position="1"/>
        <end position="45"/>
    </location>
</feature>